<reference evidence="1" key="1">
    <citation type="submission" date="2023-06" db="EMBL/GenBank/DDBJ databases">
        <title>Draft genome sequence of Nocardioides sp. SOB77.</title>
        <authorList>
            <person name="Zhang G."/>
        </authorList>
    </citation>
    <scope>NUCLEOTIDE SEQUENCE</scope>
    <source>
        <strain evidence="1">SOB77</strain>
    </source>
</reference>
<accession>A0ABT8FJM9</accession>
<sequence>MLMAGQEAAQAGEKDVSEHPHIGAVRAYLDNAGITPEALRYAATHEALFRSFVFDLLTGLADTIEAEDQAASPAPKPPVCGQTYRDRDGDPATCSWPAGHEGSCW</sequence>
<dbReference type="RefSeq" id="WP_300953810.1">
    <property type="nucleotide sequence ID" value="NZ_JAUHJQ010000008.1"/>
</dbReference>
<evidence type="ECO:0008006" key="3">
    <source>
        <dbReference type="Google" id="ProtNLM"/>
    </source>
</evidence>
<proteinExistence type="predicted"/>
<dbReference type="Proteomes" id="UP001168620">
    <property type="component" value="Unassembled WGS sequence"/>
</dbReference>
<protein>
    <recommendedName>
        <fullName evidence="3">Tetracycline repressor TetR C-terminal domain-containing protein</fullName>
    </recommendedName>
</protein>
<keyword evidence="2" id="KW-1185">Reference proteome</keyword>
<evidence type="ECO:0000313" key="1">
    <source>
        <dbReference type="EMBL" id="MDN4174716.1"/>
    </source>
</evidence>
<evidence type="ECO:0000313" key="2">
    <source>
        <dbReference type="Proteomes" id="UP001168620"/>
    </source>
</evidence>
<organism evidence="1 2">
    <name type="scientific">Nocardioides oceani</name>
    <dbReference type="NCBI Taxonomy" id="3058369"/>
    <lineage>
        <taxon>Bacteria</taxon>
        <taxon>Bacillati</taxon>
        <taxon>Actinomycetota</taxon>
        <taxon>Actinomycetes</taxon>
        <taxon>Propionibacteriales</taxon>
        <taxon>Nocardioidaceae</taxon>
        <taxon>Nocardioides</taxon>
    </lineage>
</organism>
<dbReference type="EMBL" id="JAUHJQ010000008">
    <property type="protein sequence ID" value="MDN4174716.1"/>
    <property type="molecule type" value="Genomic_DNA"/>
</dbReference>
<gene>
    <name evidence="1" type="ORF">QWY28_17275</name>
</gene>
<name>A0ABT8FJM9_9ACTN</name>
<comment type="caution">
    <text evidence="1">The sequence shown here is derived from an EMBL/GenBank/DDBJ whole genome shotgun (WGS) entry which is preliminary data.</text>
</comment>